<dbReference type="RefSeq" id="WP_159269488.1">
    <property type="nucleotide sequence ID" value="NZ_CACSIK010000002.1"/>
</dbReference>
<dbReference type="EC" id="2.1.1.265" evidence="6"/>
<keyword evidence="7" id="KW-1185">Reference proteome</keyword>
<dbReference type="EMBL" id="CACSIK010000002">
    <property type="protein sequence ID" value="CAA0104770.1"/>
    <property type="molecule type" value="Genomic_DNA"/>
</dbReference>
<dbReference type="CDD" id="cd02440">
    <property type="entry name" value="AdoMet_MTases"/>
    <property type="match status" value="1"/>
</dbReference>
<keyword evidence="1 6" id="KW-0489">Methyltransferase</keyword>
<organism evidence="6 7">
    <name type="scientific">Zhongshania aliphaticivorans</name>
    <dbReference type="NCBI Taxonomy" id="1470434"/>
    <lineage>
        <taxon>Bacteria</taxon>
        <taxon>Pseudomonadati</taxon>
        <taxon>Pseudomonadota</taxon>
        <taxon>Gammaproteobacteria</taxon>
        <taxon>Cellvibrionales</taxon>
        <taxon>Spongiibacteraceae</taxon>
        <taxon>Zhongshania</taxon>
    </lineage>
</organism>
<dbReference type="GO" id="GO:0008168">
    <property type="term" value="F:methyltransferase activity"/>
    <property type="evidence" value="ECO:0007669"/>
    <property type="project" value="UniProtKB-KW"/>
</dbReference>
<dbReference type="EMBL" id="CACSIM010000003">
    <property type="protein sequence ID" value="CAA0104515.1"/>
    <property type="molecule type" value="Genomic_DNA"/>
</dbReference>
<evidence type="ECO:0000256" key="3">
    <source>
        <dbReference type="ARBA" id="ARBA00022691"/>
    </source>
</evidence>
<dbReference type="SUPFAM" id="SSF53335">
    <property type="entry name" value="S-adenosyl-L-methionine-dependent methyltransferases"/>
    <property type="match status" value="1"/>
</dbReference>
<evidence type="ECO:0000259" key="4">
    <source>
        <dbReference type="Pfam" id="PF13649"/>
    </source>
</evidence>
<dbReference type="AlphaFoldDB" id="A0A5S9PL64"/>
<dbReference type="Proteomes" id="UP000435877">
    <property type="component" value="Unassembled WGS sequence"/>
</dbReference>
<evidence type="ECO:0000313" key="6">
    <source>
        <dbReference type="EMBL" id="CAA0104770.1"/>
    </source>
</evidence>
<dbReference type="InterPro" id="IPR041698">
    <property type="entry name" value="Methyltransf_25"/>
</dbReference>
<dbReference type="Gene3D" id="3.40.50.150">
    <property type="entry name" value="Vaccinia Virus protein VP39"/>
    <property type="match status" value="1"/>
</dbReference>
<gene>
    <name evidence="6" type="primary">tehB</name>
    <name evidence="6" type="ORF">IHBHHGIJ_02782</name>
    <name evidence="5" type="ORF">KFEGEMFD_02154</name>
</gene>
<proteinExistence type="predicted"/>
<protein>
    <submittedName>
        <fullName evidence="6">Tellurite methyltransferase</fullName>
        <ecNumber evidence="6">2.1.1.265</ecNumber>
    </submittedName>
</protein>
<dbReference type="InterPro" id="IPR029063">
    <property type="entry name" value="SAM-dependent_MTases_sf"/>
</dbReference>
<keyword evidence="3" id="KW-0949">S-adenosyl-L-methionine</keyword>
<dbReference type="Proteomes" id="UP000439591">
    <property type="component" value="Unassembled WGS sequence"/>
</dbReference>
<sequence length="203" mass="22811">MSKLLESDSQTKWNRRHSERELGSPACEVLLQHLDLLPDKGYALDLACGLGRNAIQLAKCGLECDAVDISDVALARLHTFARQHELNINTHCVDIENDGIGDKQYDVIVVSYFLHRPLLAKIVQALKPGGLLFYQTFLRSDTTTGNSNHHKTNNRFYLDKNELRAQFKSLKIRYYQETSLKEPSSTAPVAMLLASKAQNNNVA</sequence>
<dbReference type="PANTHER" id="PTHR43464">
    <property type="entry name" value="METHYLTRANSFERASE"/>
    <property type="match status" value="1"/>
</dbReference>
<accession>A0A5S9PL64</accession>
<dbReference type="PANTHER" id="PTHR43464:SF19">
    <property type="entry name" value="UBIQUINONE BIOSYNTHESIS O-METHYLTRANSFERASE, MITOCHONDRIAL"/>
    <property type="match status" value="1"/>
</dbReference>
<dbReference type="Pfam" id="PF13649">
    <property type="entry name" value="Methyltransf_25"/>
    <property type="match status" value="1"/>
</dbReference>
<evidence type="ECO:0000313" key="7">
    <source>
        <dbReference type="Proteomes" id="UP000435877"/>
    </source>
</evidence>
<name>A0A5S9PL64_9GAMM</name>
<evidence type="ECO:0000256" key="1">
    <source>
        <dbReference type="ARBA" id="ARBA00022603"/>
    </source>
</evidence>
<dbReference type="OrthoDB" id="9804312at2"/>
<feature type="domain" description="Methyltransferase" evidence="4">
    <location>
        <begin position="44"/>
        <end position="130"/>
    </location>
</feature>
<evidence type="ECO:0000313" key="8">
    <source>
        <dbReference type="Proteomes" id="UP000439591"/>
    </source>
</evidence>
<dbReference type="GO" id="GO:0032259">
    <property type="term" value="P:methylation"/>
    <property type="evidence" value="ECO:0007669"/>
    <property type="project" value="UniProtKB-KW"/>
</dbReference>
<reference evidence="7 8" key="1">
    <citation type="submission" date="2019-11" db="EMBL/GenBank/DDBJ databases">
        <authorList>
            <person name="Holert J."/>
        </authorList>
    </citation>
    <scope>NUCLEOTIDE SEQUENCE [LARGE SCALE GENOMIC DNA]</scope>
    <source>
        <strain evidence="5">BC3_2A</strain>
        <strain evidence="6">SB11_1A</strain>
    </source>
</reference>
<evidence type="ECO:0000313" key="5">
    <source>
        <dbReference type="EMBL" id="CAA0104515.1"/>
    </source>
</evidence>
<evidence type="ECO:0000256" key="2">
    <source>
        <dbReference type="ARBA" id="ARBA00022679"/>
    </source>
</evidence>
<keyword evidence="2 6" id="KW-0808">Transferase</keyword>